<dbReference type="Pfam" id="PF24883">
    <property type="entry name" value="NPHP3_N"/>
    <property type="match status" value="1"/>
</dbReference>
<dbReference type="OrthoDB" id="194358at2759"/>
<evidence type="ECO:0000259" key="3">
    <source>
        <dbReference type="Pfam" id="PF24883"/>
    </source>
</evidence>
<dbReference type="PANTHER" id="PTHR10039:SF5">
    <property type="entry name" value="NACHT DOMAIN-CONTAINING PROTEIN"/>
    <property type="match status" value="1"/>
</dbReference>
<dbReference type="InterPro" id="IPR027417">
    <property type="entry name" value="P-loop_NTPase"/>
</dbReference>
<evidence type="ECO:0000256" key="2">
    <source>
        <dbReference type="PROSITE-ProRule" id="PRU00023"/>
    </source>
</evidence>
<dbReference type="InterPro" id="IPR002110">
    <property type="entry name" value="Ankyrin_rpt"/>
</dbReference>
<gene>
    <name evidence="4" type="ORF">K458DRAFT_456076</name>
</gene>
<evidence type="ECO:0000313" key="5">
    <source>
        <dbReference type="Proteomes" id="UP000799291"/>
    </source>
</evidence>
<dbReference type="Proteomes" id="UP000799291">
    <property type="component" value="Unassembled WGS sequence"/>
</dbReference>
<dbReference type="InterPro" id="IPR056884">
    <property type="entry name" value="NPHP3-like_N"/>
</dbReference>
<dbReference type="SMART" id="SM00248">
    <property type="entry name" value="ANK"/>
    <property type="match status" value="5"/>
</dbReference>
<reference evidence="4" key="1">
    <citation type="journal article" date="2020" name="Stud. Mycol.">
        <title>101 Dothideomycetes genomes: a test case for predicting lifestyles and emergence of pathogens.</title>
        <authorList>
            <person name="Haridas S."/>
            <person name="Albert R."/>
            <person name="Binder M."/>
            <person name="Bloem J."/>
            <person name="Labutti K."/>
            <person name="Salamov A."/>
            <person name="Andreopoulos B."/>
            <person name="Baker S."/>
            <person name="Barry K."/>
            <person name="Bills G."/>
            <person name="Bluhm B."/>
            <person name="Cannon C."/>
            <person name="Castanera R."/>
            <person name="Culley D."/>
            <person name="Daum C."/>
            <person name="Ezra D."/>
            <person name="Gonzalez J."/>
            <person name="Henrissat B."/>
            <person name="Kuo A."/>
            <person name="Liang C."/>
            <person name="Lipzen A."/>
            <person name="Lutzoni F."/>
            <person name="Magnuson J."/>
            <person name="Mondo S."/>
            <person name="Nolan M."/>
            <person name="Ohm R."/>
            <person name="Pangilinan J."/>
            <person name="Park H.-J."/>
            <person name="Ramirez L."/>
            <person name="Alfaro M."/>
            <person name="Sun H."/>
            <person name="Tritt A."/>
            <person name="Yoshinaga Y."/>
            <person name="Zwiers L.-H."/>
            <person name="Turgeon B."/>
            <person name="Goodwin S."/>
            <person name="Spatafora J."/>
            <person name="Crous P."/>
            <person name="Grigoriev I."/>
        </authorList>
    </citation>
    <scope>NUCLEOTIDE SEQUENCE</scope>
    <source>
        <strain evidence="4">CBS 122367</strain>
    </source>
</reference>
<dbReference type="SUPFAM" id="SSF52540">
    <property type="entry name" value="P-loop containing nucleoside triphosphate hydrolases"/>
    <property type="match status" value="1"/>
</dbReference>
<keyword evidence="5" id="KW-1185">Reference proteome</keyword>
<protein>
    <recommendedName>
        <fullName evidence="3">Nephrocystin 3-like N-terminal domain-containing protein</fullName>
    </recommendedName>
</protein>
<dbReference type="SUPFAM" id="SSF48403">
    <property type="entry name" value="Ankyrin repeat"/>
    <property type="match status" value="1"/>
</dbReference>
<keyword evidence="1" id="KW-0677">Repeat</keyword>
<evidence type="ECO:0000256" key="1">
    <source>
        <dbReference type="ARBA" id="ARBA00022737"/>
    </source>
</evidence>
<dbReference type="Gene3D" id="3.40.50.300">
    <property type="entry name" value="P-loop containing nucleotide triphosphate hydrolases"/>
    <property type="match status" value="1"/>
</dbReference>
<dbReference type="InterPro" id="IPR036770">
    <property type="entry name" value="Ankyrin_rpt-contain_sf"/>
</dbReference>
<dbReference type="Pfam" id="PF12796">
    <property type="entry name" value="Ank_2"/>
    <property type="match status" value="1"/>
</dbReference>
<dbReference type="PANTHER" id="PTHR10039">
    <property type="entry name" value="AMELOGENIN"/>
    <property type="match status" value="1"/>
</dbReference>
<evidence type="ECO:0000313" key="4">
    <source>
        <dbReference type="EMBL" id="KAF2682221.1"/>
    </source>
</evidence>
<dbReference type="PROSITE" id="PS50297">
    <property type="entry name" value="ANK_REP_REGION"/>
    <property type="match status" value="2"/>
</dbReference>
<feature type="domain" description="Nephrocystin 3-like N-terminal" evidence="3">
    <location>
        <begin position="47"/>
        <end position="204"/>
    </location>
</feature>
<keyword evidence="2" id="KW-0040">ANK repeat</keyword>
<feature type="repeat" description="ANK" evidence="2">
    <location>
        <begin position="661"/>
        <end position="685"/>
    </location>
</feature>
<dbReference type="AlphaFoldDB" id="A0A6G1IWB1"/>
<dbReference type="PROSITE" id="PS50088">
    <property type="entry name" value="ANK_REPEAT"/>
    <property type="match status" value="2"/>
</dbReference>
<name>A0A6G1IWB1_9PLEO</name>
<organism evidence="4 5">
    <name type="scientific">Lentithecium fluviatile CBS 122367</name>
    <dbReference type="NCBI Taxonomy" id="1168545"/>
    <lineage>
        <taxon>Eukaryota</taxon>
        <taxon>Fungi</taxon>
        <taxon>Dikarya</taxon>
        <taxon>Ascomycota</taxon>
        <taxon>Pezizomycotina</taxon>
        <taxon>Dothideomycetes</taxon>
        <taxon>Pleosporomycetidae</taxon>
        <taxon>Pleosporales</taxon>
        <taxon>Massarineae</taxon>
        <taxon>Lentitheciaceae</taxon>
        <taxon>Lentithecium</taxon>
    </lineage>
</organism>
<accession>A0A6G1IWB1</accession>
<proteinExistence type="predicted"/>
<feature type="repeat" description="ANK" evidence="2">
    <location>
        <begin position="627"/>
        <end position="651"/>
    </location>
</feature>
<sequence length="723" mass="81656">MFRWYRDAERRYVYLSDVSRSTSDGDDDASQRWKPAFRKSRWFTRGWTLQELHGFLWIKGKPGTGKSTLMKYAFANARKKMKDLVVISFFFNARGESIEKSTIGTYMSLLLQLLEQLPNLQSIFESPSFSTLGAGTEHQWSIESLKALLEYAIQGLGESSVICFIDALDECKEDQIRDIVSFFKRIGELATSRGIRLQVCFSSRHYPHITLRKGLDLVLEGQEGHTQDITNYLKSKLKIRKSKVAQQKASGDLMWVVLVIDILNKEHDHGRMHALKRRLKDTPRYLHKLFRDILTRDSHNRDELVLCIQWVLFAKQPLSPEQLYFAILAGIELDAVSKWDPKEITRDVIKRFILSSSKGLAEITTAKLQKVQFIHESVRDFLLKEDGLSNIWTNLGTNLQGQSHERLKHCCLNYMSVGISTSLKIPEILPKASSLQAADLRNSATDAFPFLEYAVHHVLYHANMAEGSSISQAQFLESFQLPQWIRLNNLFEKREVRRHSAGVSLLYLLGENNMPNLIGVHSSVASCLEVENECYGPPIFAAMATGSKEAVETFLKNLVVNQPAGPQLYEVSAEDYYEECSQTRIGRDFKDKYEQTLLSRAASNGSEAVVKLLLETGKVDVDSKDNSGRTPLSRAAWNGSEAVVKLLLETGKVDVDSKNNYGWTPLLRAAWNGRETIVKLLLEAGKVDVNSKDKDGQTALSSAAWNGSEAVVKLLRSYASPSE</sequence>
<dbReference type="Gene3D" id="1.25.40.20">
    <property type="entry name" value="Ankyrin repeat-containing domain"/>
    <property type="match status" value="1"/>
</dbReference>
<dbReference type="Pfam" id="PF13637">
    <property type="entry name" value="Ank_4"/>
    <property type="match status" value="1"/>
</dbReference>
<dbReference type="EMBL" id="MU005588">
    <property type="protein sequence ID" value="KAF2682221.1"/>
    <property type="molecule type" value="Genomic_DNA"/>
</dbReference>